<name>A0ACB8TZL8_9APHY</name>
<gene>
    <name evidence="1" type="ORF">BDY19DRAFT_994860</name>
</gene>
<evidence type="ECO:0000313" key="2">
    <source>
        <dbReference type="Proteomes" id="UP001055072"/>
    </source>
</evidence>
<proteinExistence type="predicted"/>
<dbReference type="Proteomes" id="UP001055072">
    <property type="component" value="Unassembled WGS sequence"/>
</dbReference>
<protein>
    <submittedName>
        <fullName evidence="1">Uncharacterized protein</fullName>
    </submittedName>
</protein>
<reference evidence="1" key="1">
    <citation type="journal article" date="2021" name="Environ. Microbiol.">
        <title>Gene family expansions and transcriptome signatures uncover fungal adaptations to wood decay.</title>
        <authorList>
            <person name="Hage H."/>
            <person name="Miyauchi S."/>
            <person name="Viragh M."/>
            <person name="Drula E."/>
            <person name="Min B."/>
            <person name="Chaduli D."/>
            <person name="Navarro D."/>
            <person name="Favel A."/>
            <person name="Norest M."/>
            <person name="Lesage-Meessen L."/>
            <person name="Balint B."/>
            <person name="Merenyi Z."/>
            <person name="de Eugenio L."/>
            <person name="Morin E."/>
            <person name="Martinez A.T."/>
            <person name="Baldrian P."/>
            <person name="Stursova M."/>
            <person name="Martinez M.J."/>
            <person name="Novotny C."/>
            <person name="Magnuson J.K."/>
            <person name="Spatafora J.W."/>
            <person name="Maurice S."/>
            <person name="Pangilinan J."/>
            <person name="Andreopoulos W."/>
            <person name="LaButti K."/>
            <person name="Hundley H."/>
            <person name="Na H."/>
            <person name="Kuo A."/>
            <person name="Barry K."/>
            <person name="Lipzen A."/>
            <person name="Henrissat B."/>
            <person name="Riley R."/>
            <person name="Ahrendt S."/>
            <person name="Nagy L.G."/>
            <person name="Grigoriev I.V."/>
            <person name="Martin F."/>
            <person name="Rosso M.N."/>
        </authorList>
    </citation>
    <scope>NUCLEOTIDE SEQUENCE</scope>
    <source>
        <strain evidence="1">CBS 384.51</strain>
    </source>
</reference>
<comment type="caution">
    <text evidence="1">The sequence shown here is derived from an EMBL/GenBank/DDBJ whole genome shotgun (WGS) entry which is preliminary data.</text>
</comment>
<keyword evidence="2" id="KW-1185">Reference proteome</keyword>
<dbReference type="EMBL" id="MU274917">
    <property type="protein sequence ID" value="KAI0087537.1"/>
    <property type="molecule type" value="Genomic_DNA"/>
</dbReference>
<accession>A0ACB8TZL8</accession>
<organism evidence="1 2">
    <name type="scientific">Irpex rosettiformis</name>
    <dbReference type="NCBI Taxonomy" id="378272"/>
    <lineage>
        <taxon>Eukaryota</taxon>
        <taxon>Fungi</taxon>
        <taxon>Dikarya</taxon>
        <taxon>Basidiomycota</taxon>
        <taxon>Agaricomycotina</taxon>
        <taxon>Agaricomycetes</taxon>
        <taxon>Polyporales</taxon>
        <taxon>Irpicaceae</taxon>
        <taxon>Irpex</taxon>
    </lineage>
</organism>
<evidence type="ECO:0000313" key="1">
    <source>
        <dbReference type="EMBL" id="KAI0087537.1"/>
    </source>
</evidence>
<sequence length="780" mass="87765">MSYSFPQSRGLGKHPHPSYTMPASPSTEDAPPAKRSRKTQQALSGRISGACTRCKRLKMKCTFEDDDRVCARCMVGNHECVVLGRKPRSPGMREILRKQIREKDAMIDNLLARLNPTSSTVTPLSITPSRLALTREQRTVYRDVLTYYEKGQGTSKGAGEGLRKFDVSTLEEEYECDSDPEEVSDVEDLQESTTSLHIHPLPASEAPTGLVAKTALESRVGSPAFARDPASSEGSQADILSSQEEGIGNLAYFEPGPSSNLDLRRLIVERQAAPDILLSGLITNEDVGKLFDIYWRCINPVVPILDENIHTPSAVLGRCPFLFTVVCAISSRFYDEKKEIYHMAIHMAKAAAANAFLDGWKTVEMCQAFLLMASYMPPARRWDEDRTWFYSGIAFRLAVDLDLGRVPDHKPTDERVERELLNRLRAYAVCYIMDRCHCINLGKPAMMPENELIRNASTQLHGWKYNLSCDGYLVSLIELFRIIGRYPELSLPKAAATIRDLSDFVTRQKVMSEELQAWNERYIARCSEELKPTAPEDDRLRMALVYSMHHYCRLVAFSLGLQRVMQAGKLKEDVTFFPGCLSAASGIINCVVDRILPLGLIRYCPEYYFALSAFGTAVLIKCLRPEFSCKIDTRQETRIIDLVKRLLTTLGTVPMDHSDQPTPRHCFAKFLEQVLISRTASRHKRNSTGSSCQTSPAPKFEERQQPPVVNTYTDPAESISQPSDRAADQFCLHPSDPAFLQAWSFIENQQIPSSMDSLFGFSNTQGAPDFMSFQNQSWFM</sequence>